<organism evidence="2 3">
    <name type="scientific">Aliishimia ponticola</name>
    <dbReference type="NCBI Taxonomy" id="2499833"/>
    <lineage>
        <taxon>Bacteria</taxon>
        <taxon>Pseudomonadati</taxon>
        <taxon>Pseudomonadota</taxon>
        <taxon>Alphaproteobacteria</taxon>
        <taxon>Rhodobacterales</taxon>
        <taxon>Paracoccaceae</taxon>
        <taxon>Aliishimia</taxon>
    </lineage>
</organism>
<name>A0A4S4NJE9_9RHOB</name>
<keyword evidence="1" id="KW-0732">Signal</keyword>
<keyword evidence="3" id="KW-1185">Reference proteome</keyword>
<evidence type="ECO:0008006" key="4">
    <source>
        <dbReference type="Google" id="ProtNLM"/>
    </source>
</evidence>
<proteinExistence type="predicted"/>
<reference evidence="2 3" key="1">
    <citation type="submission" date="2019-04" db="EMBL/GenBank/DDBJ databases">
        <title>Shimia ponticola sp. nov., isolated from seawater.</title>
        <authorList>
            <person name="Kim Y.-O."/>
            <person name="Yoon J.-H."/>
        </authorList>
    </citation>
    <scope>NUCLEOTIDE SEQUENCE [LARGE SCALE GENOMIC DNA]</scope>
    <source>
        <strain evidence="2 3">MYP11</strain>
    </source>
</reference>
<evidence type="ECO:0000313" key="2">
    <source>
        <dbReference type="EMBL" id="THH36230.1"/>
    </source>
</evidence>
<dbReference type="RefSeq" id="WP_136463698.1">
    <property type="nucleotide sequence ID" value="NZ_SRKY01000003.1"/>
</dbReference>
<dbReference type="OrthoDB" id="280747at2"/>
<dbReference type="EMBL" id="SRKY01000003">
    <property type="protein sequence ID" value="THH36230.1"/>
    <property type="molecule type" value="Genomic_DNA"/>
</dbReference>
<gene>
    <name evidence="2" type="ORF">E4Z66_14385</name>
</gene>
<sequence length="245" mass="26246">MKCWFSIACLFLAVEARATTIDEAALDAIFGQASYGQSVIDIRLLPGKSLARPDLLDVRLDLVANPFSDTQNVGEVGNLFDLFALGAAEPMVNLFWVESIRVFGQFASGIAEGIGTGISFAVTKAPGPLQVEVIAREIGLLLGLEHEGAPQPPFFRTDFGVDNLMSVSPNSKTTLNATQVATIFNSDLVQGTQFAGFFIDVQPILIPEEIEVAAVPLPASGLLRLFSLFGMTVLGGRRADAHHLR</sequence>
<comment type="caution">
    <text evidence="2">The sequence shown here is derived from an EMBL/GenBank/DDBJ whole genome shotgun (WGS) entry which is preliminary data.</text>
</comment>
<accession>A0A4S4NJE9</accession>
<feature type="chain" id="PRO_5020233602" description="PEP-CTERM sorting domain-containing protein" evidence="1">
    <location>
        <begin position="19"/>
        <end position="245"/>
    </location>
</feature>
<feature type="signal peptide" evidence="1">
    <location>
        <begin position="1"/>
        <end position="18"/>
    </location>
</feature>
<protein>
    <recommendedName>
        <fullName evidence="4">PEP-CTERM sorting domain-containing protein</fullName>
    </recommendedName>
</protein>
<dbReference type="AlphaFoldDB" id="A0A4S4NJE9"/>
<dbReference type="Proteomes" id="UP000306602">
    <property type="component" value="Unassembled WGS sequence"/>
</dbReference>
<evidence type="ECO:0000313" key="3">
    <source>
        <dbReference type="Proteomes" id="UP000306602"/>
    </source>
</evidence>
<evidence type="ECO:0000256" key="1">
    <source>
        <dbReference type="SAM" id="SignalP"/>
    </source>
</evidence>